<gene>
    <name evidence="3" type="primary">LOC124294776</name>
</gene>
<evidence type="ECO:0000313" key="2">
    <source>
        <dbReference type="Proteomes" id="UP000829291"/>
    </source>
</evidence>
<dbReference type="Proteomes" id="UP000829291">
    <property type="component" value="Chromosome 5"/>
</dbReference>
<name>A0ABM3GBV7_NEOLC</name>
<feature type="compositionally biased region" description="Polar residues" evidence="1">
    <location>
        <begin position="755"/>
        <end position="773"/>
    </location>
</feature>
<reference evidence="3" key="1">
    <citation type="submission" date="2025-08" db="UniProtKB">
        <authorList>
            <consortium name="RefSeq"/>
        </authorList>
    </citation>
    <scope>IDENTIFICATION</scope>
    <source>
        <tissue evidence="3">Thorax and Abdomen</tissue>
    </source>
</reference>
<sequence>MVPPPKGVNEEIVKEVFNSATGFVRVDAPIFHKNTYFQCSNASTSSAAPTLDTPYPRPVSRSCNVQKLESIIPSEKLFSAKSMITQNPVVQNDPNVPINRLKTSPQIIPSESSDVFRGFPPSEIFSTQSHVQSIKNFYRPSASYAFPALPPGQGFVNFAGQIVAKNSGQIQQSLGTGLVGPAYRPKWFQNPYLVQKNSYPVPKYQNFYLKTVNNQYVKVPAAKVNNFSQASINTSQDSYQTMYNNAHDYLRNRSNTVTSGLLEKVQRHRSLQEATIKTMVAKRESSKIDAVPQVFDGGDDLPSVEIRSVDDSSAVNSNQEEKIIQKKTTIGIISKSRNSTGKINSSNYCNASLEPTVASNYLLDTADGKVFTEDYAGADNSAVNQDSFEQFAKEVRMRQRAIQEDIYKMDIVHGDFLPEEGIDDKEDASSIKSEILTASEELINSCKKFLDRAKSGESVGQHSSTLTEVPIFPRTRSLSDVREETSVQYQSDSNLWRLLTTKDDSGINAEKIVQASDIPKTLEVSSDQRTLHSPVEIAAIKEAESVDSAPSKRVVRKKKLDVLPAKAKSQKATQKGSATVLVELQDDASLSEVGPKSCTRAKSISQVDLSARCPKSIASHTLTSPIRPSTTMAELAAYNKQYYDALLSIQKAKAAVANSLAISSVATGPVGFDPYYYNYVQQQHRQIIQRRQQQILIDHHRYPQQKSLSTGPAPWYGPSDWRYPVIGQSRLPHGPQMLHPPSRWPPSVGFMGRDSQISSLPQRQQTNVTQQSKVPVKRRKLEEIVGRLKETESNAATN</sequence>
<feature type="region of interest" description="Disordered" evidence="1">
    <location>
        <begin position="751"/>
        <end position="775"/>
    </location>
</feature>
<protein>
    <submittedName>
        <fullName evidence="3">Uncharacterized protein LOC124294776</fullName>
    </submittedName>
</protein>
<organism evidence="2 3">
    <name type="scientific">Neodiprion lecontei</name>
    <name type="common">Redheaded pine sawfly</name>
    <dbReference type="NCBI Taxonomy" id="441921"/>
    <lineage>
        <taxon>Eukaryota</taxon>
        <taxon>Metazoa</taxon>
        <taxon>Ecdysozoa</taxon>
        <taxon>Arthropoda</taxon>
        <taxon>Hexapoda</taxon>
        <taxon>Insecta</taxon>
        <taxon>Pterygota</taxon>
        <taxon>Neoptera</taxon>
        <taxon>Endopterygota</taxon>
        <taxon>Hymenoptera</taxon>
        <taxon>Tenthredinoidea</taxon>
        <taxon>Diprionidae</taxon>
        <taxon>Diprioninae</taxon>
        <taxon>Neodiprion</taxon>
    </lineage>
</organism>
<proteinExistence type="predicted"/>
<evidence type="ECO:0000313" key="3">
    <source>
        <dbReference type="RefSeq" id="XP_046597751.1"/>
    </source>
</evidence>
<keyword evidence="2" id="KW-1185">Reference proteome</keyword>
<accession>A0ABM3GBV7</accession>
<dbReference type="GeneID" id="124294776"/>
<evidence type="ECO:0000256" key="1">
    <source>
        <dbReference type="SAM" id="MobiDB-lite"/>
    </source>
</evidence>
<dbReference type="RefSeq" id="XP_046597751.1">
    <property type="nucleotide sequence ID" value="XM_046741795.1"/>
</dbReference>